<feature type="transmembrane region" description="Helical" evidence="1">
    <location>
        <begin position="64"/>
        <end position="84"/>
    </location>
</feature>
<evidence type="ECO:0008006" key="4">
    <source>
        <dbReference type="Google" id="ProtNLM"/>
    </source>
</evidence>
<gene>
    <name evidence="2" type="ORF">V2H45_04315</name>
</gene>
<evidence type="ECO:0000313" key="2">
    <source>
        <dbReference type="EMBL" id="MEE3715969.1"/>
    </source>
</evidence>
<accession>A0AAW9PVX3</accession>
<comment type="caution">
    <text evidence="2">The sequence shown here is derived from an EMBL/GenBank/DDBJ whole genome shotgun (WGS) entry which is preliminary data.</text>
</comment>
<dbReference type="EMBL" id="JAZBJZ010000010">
    <property type="protein sequence ID" value="MEE3715969.1"/>
    <property type="molecule type" value="Genomic_DNA"/>
</dbReference>
<keyword evidence="3" id="KW-1185">Reference proteome</keyword>
<keyword evidence="1" id="KW-0472">Membrane</keyword>
<proteinExistence type="predicted"/>
<sequence length="116" mass="12301">MQLLFDAIACGVLAALTWAGLVWMSPAQPIQQRLGWLQGIGSVAIANLALWLILVGIGSKLIPVWVIVLFGFNALIGKLVFPYFGNIQIPTLWSVVIHPAAIALIVVLLGGALGAF</sequence>
<protein>
    <recommendedName>
        <fullName evidence="4">DUF1761 domain-containing protein</fullName>
    </recommendedName>
</protein>
<dbReference type="RefSeq" id="WP_330482393.1">
    <property type="nucleotide sequence ID" value="NZ_JAZBJZ010000010.1"/>
</dbReference>
<reference evidence="2" key="1">
    <citation type="submission" date="2024-01" db="EMBL/GenBank/DDBJ databases">
        <title>Bank of Algae and Cyanobacteria of the Azores (BACA) strain genomes.</title>
        <authorList>
            <person name="Luz R."/>
            <person name="Cordeiro R."/>
            <person name="Fonseca A."/>
            <person name="Goncalves V."/>
        </authorList>
    </citation>
    <scope>NUCLEOTIDE SEQUENCE</scope>
    <source>
        <strain evidence="2">BACA0141</strain>
    </source>
</reference>
<evidence type="ECO:0000313" key="3">
    <source>
        <dbReference type="Proteomes" id="UP001333818"/>
    </source>
</evidence>
<feature type="transmembrane region" description="Helical" evidence="1">
    <location>
        <begin position="35"/>
        <end position="57"/>
    </location>
</feature>
<keyword evidence="1" id="KW-0812">Transmembrane</keyword>
<name>A0AAW9PVX3_9CYAN</name>
<keyword evidence="1" id="KW-1133">Transmembrane helix</keyword>
<organism evidence="2 3">
    <name type="scientific">Tumidithrix elongata BACA0141</name>
    <dbReference type="NCBI Taxonomy" id="2716417"/>
    <lineage>
        <taxon>Bacteria</taxon>
        <taxon>Bacillati</taxon>
        <taxon>Cyanobacteriota</taxon>
        <taxon>Cyanophyceae</taxon>
        <taxon>Pseudanabaenales</taxon>
        <taxon>Pseudanabaenaceae</taxon>
        <taxon>Tumidithrix</taxon>
        <taxon>Tumidithrix elongata</taxon>
    </lineage>
</organism>
<dbReference type="Proteomes" id="UP001333818">
    <property type="component" value="Unassembled WGS sequence"/>
</dbReference>
<feature type="transmembrane region" description="Helical" evidence="1">
    <location>
        <begin position="96"/>
        <end position="115"/>
    </location>
</feature>
<dbReference type="AlphaFoldDB" id="A0AAW9PVX3"/>
<evidence type="ECO:0000256" key="1">
    <source>
        <dbReference type="SAM" id="Phobius"/>
    </source>
</evidence>